<dbReference type="Pfam" id="PF24684">
    <property type="entry name" value="Vgb_lyase"/>
    <property type="match status" value="1"/>
</dbReference>
<dbReference type="SUPFAM" id="SSF141072">
    <property type="entry name" value="CalX-like"/>
    <property type="match status" value="3"/>
</dbReference>
<dbReference type="Gene3D" id="2.120.10.30">
    <property type="entry name" value="TolB, C-terminal domain"/>
    <property type="match status" value="3"/>
</dbReference>
<keyword evidence="3" id="KW-0106">Calcium</keyword>
<dbReference type="InParanoid" id="B4CZQ4"/>
<keyword evidence="2" id="KW-0677">Repeat</keyword>
<dbReference type="Proteomes" id="UP000005824">
    <property type="component" value="Unassembled WGS sequence"/>
</dbReference>
<dbReference type="Pfam" id="PF01436">
    <property type="entry name" value="NHL"/>
    <property type="match status" value="1"/>
</dbReference>
<dbReference type="Pfam" id="PF03160">
    <property type="entry name" value="Calx-beta"/>
    <property type="match status" value="2"/>
</dbReference>
<evidence type="ECO:0000256" key="5">
    <source>
        <dbReference type="SAM" id="SignalP"/>
    </source>
</evidence>
<feature type="signal peptide" evidence="5">
    <location>
        <begin position="1"/>
        <end position="26"/>
    </location>
</feature>
<dbReference type="GO" id="GO:0016020">
    <property type="term" value="C:membrane"/>
    <property type="evidence" value="ECO:0007669"/>
    <property type="project" value="InterPro"/>
</dbReference>
<feature type="repeat" description="NHL" evidence="4">
    <location>
        <begin position="197"/>
        <end position="233"/>
    </location>
</feature>
<dbReference type="InterPro" id="IPR038081">
    <property type="entry name" value="CalX-like_sf"/>
</dbReference>
<evidence type="ECO:0000313" key="7">
    <source>
        <dbReference type="EMBL" id="EDY20218.1"/>
    </source>
</evidence>
<dbReference type="InterPro" id="IPR001258">
    <property type="entry name" value="NHL_repeat"/>
</dbReference>
<evidence type="ECO:0000256" key="1">
    <source>
        <dbReference type="ARBA" id="ARBA00022729"/>
    </source>
</evidence>
<dbReference type="EMBL" id="ABVL01000005">
    <property type="protein sequence ID" value="EDY20218.1"/>
    <property type="molecule type" value="Genomic_DNA"/>
</dbReference>
<dbReference type="InterPro" id="IPR051262">
    <property type="entry name" value="SMP-30/CGR1_Lactonase"/>
</dbReference>
<dbReference type="RefSeq" id="WP_006979467.1">
    <property type="nucleotide sequence ID" value="NZ_ABVL01000005.1"/>
</dbReference>
<feature type="chain" id="PRO_5002800340" evidence="5">
    <location>
        <begin position="27"/>
        <end position="1549"/>
    </location>
</feature>
<evidence type="ECO:0000256" key="2">
    <source>
        <dbReference type="ARBA" id="ARBA00022737"/>
    </source>
</evidence>
<dbReference type="SUPFAM" id="SSF81296">
    <property type="entry name" value="E set domains"/>
    <property type="match status" value="2"/>
</dbReference>
<proteinExistence type="predicted"/>
<dbReference type="SUPFAM" id="SSF63829">
    <property type="entry name" value="Calcium-dependent phosphotriesterase"/>
    <property type="match status" value="2"/>
</dbReference>
<comment type="caution">
    <text evidence="7">The sequence shown here is derived from an EMBL/GenBank/DDBJ whole genome shotgun (WGS) entry which is preliminary data.</text>
</comment>
<dbReference type="GO" id="GO:0007154">
    <property type="term" value="P:cell communication"/>
    <property type="evidence" value="ECO:0007669"/>
    <property type="project" value="InterPro"/>
</dbReference>
<reference evidence="7 8" key="1">
    <citation type="journal article" date="2011" name="J. Bacteriol.">
        <title>Genome sequence of Chthoniobacter flavus Ellin428, an aerobic heterotrophic soil bacterium.</title>
        <authorList>
            <person name="Kant R."/>
            <person name="van Passel M.W."/>
            <person name="Palva A."/>
            <person name="Lucas S."/>
            <person name="Lapidus A."/>
            <person name="Glavina Del Rio T."/>
            <person name="Dalin E."/>
            <person name="Tice H."/>
            <person name="Bruce D."/>
            <person name="Goodwin L."/>
            <person name="Pitluck S."/>
            <person name="Larimer F.W."/>
            <person name="Land M.L."/>
            <person name="Hauser L."/>
            <person name="Sangwan P."/>
            <person name="de Vos W.M."/>
            <person name="Janssen P.H."/>
            <person name="Smidt H."/>
        </authorList>
    </citation>
    <scope>NUCLEOTIDE SEQUENCE [LARGE SCALE GENOMIC DNA]</scope>
    <source>
        <strain evidence="7 8">Ellin428</strain>
    </source>
</reference>
<dbReference type="PANTHER" id="PTHR47572:SF4">
    <property type="entry name" value="LACTONASE DRP35"/>
    <property type="match status" value="1"/>
</dbReference>
<evidence type="ECO:0000256" key="3">
    <source>
        <dbReference type="ARBA" id="ARBA00022837"/>
    </source>
</evidence>
<dbReference type="Gene3D" id="2.60.40.2030">
    <property type="match status" value="2"/>
</dbReference>
<dbReference type="InterPro" id="IPR014756">
    <property type="entry name" value="Ig_E-set"/>
</dbReference>
<evidence type="ECO:0000259" key="6">
    <source>
        <dbReference type="Pfam" id="PF03160"/>
    </source>
</evidence>
<dbReference type="InterPro" id="IPR013783">
    <property type="entry name" value="Ig-like_fold"/>
</dbReference>
<dbReference type="PANTHER" id="PTHR47572">
    <property type="entry name" value="LIPOPROTEIN-RELATED"/>
    <property type="match status" value="1"/>
</dbReference>
<dbReference type="STRING" id="497964.CfE428DRAFT_2142"/>
<evidence type="ECO:0000313" key="8">
    <source>
        <dbReference type="Proteomes" id="UP000005824"/>
    </source>
</evidence>
<organism evidence="7 8">
    <name type="scientific">Chthoniobacter flavus Ellin428</name>
    <dbReference type="NCBI Taxonomy" id="497964"/>
    <lineage>
        <taxon>Bacteria</taxon>
        <taxon>Pseudomonadati</taxon>
        <taxon>Verrucomicrobiota</taxon>
        <taxon>Spartobacteria</taxon>
        <taxon>Chthoniobacterales</taxon>
        <taxon>Chthoniobacteraceae</taxon>
        <taxon>Chthoniobacter</taxon>
    </lineage>
</organism>
<dbReference type="Gene3D" id="2.40.10.500">
    <property type="match status" value="3"/>
</dbReference>
<keyword evidence="1 5" id="KW-0732">Signal</keyword>
<dbReference type="InterPro" id="IPR011042">
    <property type="entry name" value="6-blade_b-propeller_TolB-like"/>
</dbReference>
<evidence type="ECO:0000256" key="4">
    <source>
        <dbReference type="PROSITE-ProRule" id="PRU00504"/>
    </source>
</evidence>
<sequence length="1549" mass="154747" precursor="true">MKTSFRRTLVSHVLPILLLLAGLGHAAVVTPTVSILNFASTTVTISGLGFDSLAANNTVVFNQGVTGTVTAATATQLTVTLSAPPSVTGNLTAVVTTDGLSSGSPVTVAVIAPMVQFNPTSESVNATAGTFNVTATLTGNASFAAGASGTSSNFATGLGIAITQVVADAAGNIYALAGGALQKVTPNGTLTTVASSGGFNNPTGLAIDSDGNIYVSNNYSFTNTHNVIKLTPDGGSSFFIPDDAGLTAPTALVCDSAKNLYVGQEDGSIVQVTPAGVMISFATCPLPVQAMAVDSANNLYVSCTDDVIRKVTPAGAVSSFAAGFGSVFSMAFDSAGYLYAATIAGTNLWEFSQIAPDGTVAGNIPLNFGVAPAGVTFDQSGNLYFGNGTTLVQLAPTVSVPFTLGGTAQSGVDYTAVTSPLTIVNGQTAGTITGLLLLDPPTSQTLTFTLGTPTGASLGSATVNTMTIVEPSSAATVQFTTDSETVNQSAGTFSIPLTLTGSATPSFTNGALAAPSVFATNVSNSASASWLTIDSVGNLYVSNHNFGDISRISPSGVVTKSYLTSGGYFRKEGMAFDTAGNLYVATHDDSGAGSVIKMTPSLVITTFASGFTNPHGLAFDAAGNLYVANGDNTVRQITPAGVVSTYASGFSTPNGLAFDASGNLYVANGSANTISKVTPTGTVSTFATGFSTPYGIVTDSDGNLYVTNNGNGVINKVTPAGIVGRITGAFGGILSITQATGIVFDSQGSLYVSSYSGNDVLKCTPSVSVQYSVSGTAQAGKDYSFGILPTNGTVIFVPGQTTASISGTLLADPGASVTLTLTLNTPIGASLGATKSNAMTIVEPPPTVNQNTVSLPINTTLIAINGLFNRTVANNTVTFNNGAIGTVAGSVNGGGIIIGGNGNITSLTINLTTPPNQVGPLIATVSAGGVSSVPVQVATVVPVVTSTTTDLGFNTTTLTINGFGFDPIAANNTVTLNNGATGTVTAATATQLTIALTHSPTQTGTLTATVTTDAITSAANVPVGTAEPIAEFSTTGESADASVQTFSIPVQLTGSPTFDSGIAPSITPFATGFNAPEGMTFDTTGNLYVANFLGDSISKVTPDGEVSTFASGFPTTGFTSYPSGLAFDAAGNLYVALFGNNSVSKITPDGTISTDVPAMNSPAGVAIDTTGNLYATGVVSGSWVVSKITPAGAQSTFTFTQDNGTSLAFDAAGNLYVGTNDVTFGGQVTKVSPDGSTANLFASGFQGGPNAGGLAIDAAGNVYVANGTSVSKVTPLGVVSTFLSGLDDPAGLAFDTVGNLYVGTGGDNAVSKVAATSIVPFTVGGTAVDGTDYTGVTVGPLVFVNGQPTVYITGTLIHHPGADKTLTFTLGTPSGAVLGTTTTHTLTILNGPVVTSSTANLANDSATLTINGFNFDPTAANDTVTFNDGTVGIVTAASATQLTLQLSQRPTGLGSLTAVVNTGGQDSGTPVQIANVVPFANPTGITTSGGTVTLTFSAAPDITYQLQYTPSLTPASWSNIGTVTTNGAGTGQYIDTPPAGAQGYYRLTH</sequence>
<protein>
    <submittedName>
        <fullName evidence="7">SMP-30/Gluconolaconase/LRE domain protein</fullName>
    </submittedName>
</protein>
<dbReference type="SUPFAM" id="SSF101898">
    <property type="entry name" value="NHL repeat"/>
    <property type="match status" value="1"/>
</dbReference>
<gene>
    <name evidence="7" type="ORF">CfE428DRAFT_2142</name>
</gene>
<dbReference type="Gene3D" id="2.60.40.10">
    <property type="entry name" value="Immunoglobulins"/>
    <property type="match status" value="2"/>
</dbReference>
<keyword evidence="8" id="KW-1185">Reference proteome</keyword>
<name>B4CZQ4_9BACT</name>
<accession>B4CZQ4</accession>
<feature type="domain" description="Calx-beta" evidence="6">
    <location>
        <begin position="1319"/>
        <end position="1368"/>
    </location>
</feature>
<dbReference type="PROSITE" id="PS51125">
    <property type="entry name" value="NHL"/>
    <property type="match status" value="1"/>
</dbReference>
<dbReference type="InterPro" id="IPR003644">
    <property type="entry name" value="Calx_beta"/>
</dbReference>
<dbReference type="eggNOG" id="COG3391">
    <property type="taxonomic scope" value="Bacteria"/>
</dbReference>
<feature type="domain" description="Calx-beta" evidence="6">
    <location>
        <begin position="396"/>
        <end position="439"/>
    </location>
</feature>